<keyword evidence="1" id="KW-0812">Transmembrane</keyword>
<name>A0A0E0P6W2_ORYRU</name>
<feature type="transmembrane region" description="Helical" evidence="1">
    <location>
        <begin position="68"/>
        <end position="87"/>
    </location>
</feature>
<dbReference type="Gramene" id="ORUFI04G07500.1">
    <property type="protein sequence ID" value="ORUFI04G07500.1"/>
    <property type="gene ID" value="ORUFI04G07500"/>
</dbReference>
<dbReference type="Proteomes" id="UP000008022">
    <property type="component" value="Unassembled WGS sequence"/>
</dbReference>
<keyword evidence="3" id="KW-1185">Reference proteome</keyword>
<sequence length="97" mass="10490">MNYTQARQGTYTTQVTSHNISHSQRCHQQSFMRIGHLLLMALAILAMSSEVPARKLAADQGKNCTTVVISPGMGPVLTLGVLAYSAIQGKVMKEEAT</sequence>
<accession>A0A0E0P6W2</accession>
<evidence type="ECO:0000256" key="1">
    <source>
        <dbReference type="SAM" id="Phobius"/>
    </source>
</evidence>
<evidence type="ECO:0000313" key="2">
    <source>
        <dbReference type="EnsemblPlants" id="ORUFI04G07500.1"/>
    </source>
</evidence>
<keyword evidence="1" id="KW-1133">Transmembrane helix</keyword>
<dbReference type="OMA" id="ELHNGGH"/>
<feature type="transmembrane region" description="Helical" evidence="1">
    <location>
        <begin position="31"/>
        <end position="48"/>
    </location>
</feature>
<proteinExistence type="predicted"/>
<evidence type="ECO:0000313" key="3">
    <source>
        <dbReference type="Proteomes" id="UP000008022"/>
    </source>
</evidence>
<organism evidence="2 3">
    <name type="scientific">Oryza rufipogon</name>
    <name type="common">Brownbeard rice</name>
    <name type="synonym">Asian wild rice</name>
    <dbReference type="NCBI Taxonomy" id="4529"/>
    <lineage>
        <taxon>Eukaryota</taxon>
        <taxon>Viridiplantae</taxon>
        <taxon>Streptophyta</taxon>
        <taxon>Embryophyta</taxon>
        <taxon>Tracheophyta</taxon>
        <taxon>Spermatophyta</taxon>
        <taxon>Magnoliopsida</taxon>
        <taxon>Liliopsida</taxon>
        <taxon>Poales</taxon>
        <taxon>Poaceae</taxon>
        <taxon>BOP clade</taxon>
        <taxon>Oryzoideae</taxon>
        <taxon>Oryzeae</taxon>
        <taxon>Oryzinae</taxon>
        <taxon>Oryza</taxon>
    </lineage>
</organism>
<dbReference type="HOGENOM" id="CLU_2350430_0_0_1"/>
<dbReference type="EnsemblPlants" id="ORUFI04G07500.1">
    <property type="protein sequence ID" value="ORUFI04G07500.1"/>
    <property type="gene ID" value="ORUFI04G07500"/>
</dbReference>
<keyword evidence="1" id="KW-0472">Membrane</keyword>
<reference evidence="3" key="1">
    <citation type="submission" date="2013-06" db="EMBL/GenBank/DDBJ databases">
        <authorList>
            <person name="Zhao Q."/>
        </authorList>
    </citation>
    <scope>NUCLEOTIDE SEQUENCE</scope>
    <source>
        <strain evidence="3">cv. W1943</strain>
    </source>
</reference>
<reference evidence="2" key="2">
    <citation type="submission" date="2015-06" db="UniProtKB">
        <authorList>
            <consortium name="EnsemblPlants"/>
        </authorList>
    </citation>
    <scope>IDENTIFICATION</scope>
</reference>
<dbReference type="AlphaFoldDB" id="A0A0E0P6W2"/>
<protein>
    <submittedName>
        <fullName evidence="2">Uncharacterized protein</fullName>
    </submittedName>
</protein>